<dbReference type="EMBL" id="SMKU01000035">
    <property type="protein sequence ID" value="TDD93066.1"/>
    <property type="molecule type" value="Genomic_DNA"/>
</dbReference>
<dbReference type="SUPFAM" id="SSF46785">
    <property type="entry name" value="Winged helix' DNA-binding domain"/>
    <property type="match status" value="1"/>
</dbReference>
<dbReference type="PANTHER" id="PTHR38465:SF2">
    <property type="entry name" value="HTH-TYPE TRANSCRIPTIONAL REGULATOR MMPR5"/>
    <property type="match status" value="1"/>
</dbReference>
<proteinExistence type="predicted"/>
<evidence type="ECO:0000256" key="2">
    <source>
        <dbReference type="ARBA" id="ARBA00023125"/>
    </source>
</evidence>
<dbReference type="Gene3D" id="1.10.287.160">
    <property type="entry name" value="HR1 repeat"/>
    <property type="match status" value="1"/>
</dbReference>
<dbReference type="GO" id="GO:0003677">
    <property type="term" value="F:DNA binding"/>
    <property type="evidence" value="ECO:0007669"/>
    <property type="project" value="UniProtKB-KW"/>
</dbReference>
<keyword evidence="3" id="KW-0804">Transcription</keyword>
<keyword evidence="6" id="KW-1185">Reference proteome</keyword>
<evidence type="ECO:0000313" key="6">
    <source>
        <dbReference type="Proteomes" id="UP000294513"/>
    </source>
</evidence>
<dbReference type="Gene3D" id="1.10.10.10">
    <property type="entry name" value="Winged helix-like DNA-binding domain superfamily/Winged helix DNA-binding domain"/>
    <property type="match status" value="1"/>
</dbReference>
<keyword evidence="2" id="KW-0238">DNA-binding</keyword>
<dbReference type="InterPro" id="IPR036388">
    <property type="entry name" value="WH-like_DNA-bd_sf"/>
</dbReference>
<evidence type="ECO:0000256" key="3">
    <source>
        <dbReference type="ARBA" id="ARBA00023163"/>
    </source>
</evidence>
<protein>
    <submittedName>
        <fullName evidence="5">MarR family transcriptional regulator</fullName>
    </submittedName>
</protein>
<keyword evidence="1" id="KW-0805">Transcription regulation</keyword>
<evidence type="ECO:0000313" key="5">
    <source>
        <dbReference type="EMBL" id="TDD93066.1"/>
    </source>
</evidence>
<dbReference type="InterPro" id="IPR052362">
    <property type="entry name" value="HTH-GbsR_regulator"/>
</dbReference>
<comment type="caution">
    <text evidence="5">The sequence shown here is derived from an EMBL/GenBank/DDBJ whole genome shotgun (WGS) entry which is preliminary data.</text>
</comment>
<dbReference type="InterPro" id="IPR036390">
    <property type="entry name" value="WH_DNA-bd_sf"/>
</dbReference>
<dbReference type="Proteomes" id="UP000294513">
    <property type="component" value="Unassembled WGS sequence"/>
</dbReference>
<dbReference type="InterPro" id="IPR000835">
    <property type="entry name" value="HTH_MarR-typ"/>
</dbReference>
<feature type="domain" description="HTH marR-type" evidence="4">
    <location>
        <begin position="36"/>
        <end position="91"/>
    </location>
</feature>
<evidence type="ECO:0000256" key="1">
    <source>
        <dbReference type="ARBA" id="ARBA00023015"/>
    </source>
</evidence>
<dbReference type="Pfam" id="PF12802">
    <property type="entry name" value="MarR_2"/>
    <property type="match status" value="1"/>
</dbReference>
<dbReference type="PANTHER" id="PTHR38465">
    <property type="entry name" value="HTH-TYPE TRANSCRIPTIONAL REGULATOR MJ1563-RELATED"/>
    <property type="match status" value="1"/>
</dbReference>
<accession>A0A4R5C3S7</accession>
<dbReference type="GO" id="GO:0003700">
    <property type="term" value="F:DNA-binding transcription factor activity"/>
    <property type="evidence" value="ECO:0007669"/>
    <property type="project" value="InterPro"/>
</dbReference>
<sequence>MMRVTEATESERDAEGVQRFIERFASQMVDAGWQRMPARVFAALMSTDSGALTAAELAERLQVSPAAISGAVRHLTSVSMAVRERDPGSRRDIFRVRDDVWQDAMFGRDRILNLFEESLHEGAETVGPGTPAGRRLIESADFFSFLQKELSAMMDRWRVQRDALRAGHSES</sequence>
<reference evidence="5 6" key="1">
    <citation type="submission" date="2019-03" db="EMBL/GenBank/DDBJ databases">
        <title>Draft genome sequences of novel Actinobacteria.</title>
        <authorList>
            <person name="Sahin N."/>
            <person name="Ay H."/>
            <person name="Saygin H."/>
        </authorList>
    </citation>
    <scope>NUCLEOTIDE SEQUENCE [LARGE SCALE GENOMIC DNA]</scope>
    <source>
        <strain evidence="5 6">H3C3</strain>
    </source>
</reference>
<name>A0A4R5C3S7_9ACTN</name>
<gene>
    <name evidence="5" type="ORF">E1298_10325</name>
</gene>
<dbReference type="OrthoDB" id="67158at2"/>
<organism evidence="5 6">
    <name type="scientific">Actinomadura rubrisoli</name>
    <dbReference type="NCBI Taxonomy" id="2530368"/>
    <lineage>
        <taxon>Bacteria</taxon>
        <taxon>Bacillati</taxon>
        <taxon>Actinomycetota</taxon>
        <taxon>Actinomycetes</taxon>
        <taxon>Streptosporangiales</taxon>
        <taxon>Thermomonosporaceae</taxon>
        <taxon>Actinomadura</taxon>
    </lineage>
</organism>
<evidence type="ECO:0000259" key="4">
    <source>
        <dbReference type="Pfam" id="PF12802"/>
    </source>
</evidence>
<dbReference type="AlphaFoldDB" id="A0A4R5C3S7"/>